<dbReference type="OrthoDB" id="8874296at2759"/>
<name>A0A6J8C325_MYTCO</name>
<dbReference type="Proteomes" id="UP000507470">
    <property type="component" value="Unassembled WGS sequence"/>
</dbReference>
<organism evidence="1 2">
    <name type="scientific">Mytilus coruscus</name>
    <name type="common">Sea mussel</name>
    <dbReference type="NCBI Taxonomy" id="42192"/>
    <lineage>
        <taxon>Eukaryota</taxon>
        <taxon>Metazoa</taxon>
        <taxon>Spiralia</taxon>
        <taxon>Lophotrochozoa</taxon>
        <taxon>Mollusca</taxon>
        <taxon>Bivalvia</taxon>
        <taxon>Autobranchia</taxon>
        <taxon>Pteriomorphia</taxon>
        <taxon>Mytilida</taxon>
        <taxon>Mytiloidea</taxon>
        <taxon>Mytilidae</taxon>
        <taxon>Mytilinae</taxon>
        <taxon>Mytilus</taxon>
    </lineage>
</organism>
<sequence>MGCCYSSGGTTNVINNELLLKIILDCSALDIMSNQPIDKLLDIERKTQDLCYHLHMKRTQLLCDINRQQPKTETKDKQKIKSLKQNCSLFSQLSVSCQVRNGDLEEFFRYKYQSYPPALSQFGEMRLGSKSDLLVPLERLTVLHEESPNADLLVIDGVTIINMLKPRGIEQRVASARGYDEQKQVITTKGSGVLCRLPKDISTLSPFTDGTADTRMMLHVYDAIEVSKRVLLRTVDTDVVVIVISVVHANVNEFWIDFGVGKNFRYLAVHDIAKSLGNGGFCSFTPLQVVIKYCRLLRRERKLHGIHGLLYKRLHLCLKY</sequence>
<dbReference type="AlphaFoldDB" id="A0A6J8C325"/>
<gene>
    <name evidence="1" type="ORF">MCOR_25710</name>
</gene>
<evidence type="ECO:0000313" key="2">
    <source>
        <dbReference type="Proteomes" id="UP000507470"/>
    </source>
</evidence>
<proteinExistence type="predicted"/>
<reference evidence="1 2" key="1">
    <citation type="submission" date="2020-06" db="EMBL/GenBank/DDBJ databases">
        <authorList>
            <person name="Li R."/>
            <person name="Bekaert M."/>
        </authorList>
    </citation>
    <scope>NUCLEOTIDE SEQUENCE [LARGE SCALE GENOMIC DNA]</scope>
    <source>
        <strain evidence="2">wild</strain>
    </source>
</reference>
<dbReference type="EMBL" id="CACVKT020004586">
    <property type="protein sequence ID" value="CAC5390623.1"/>
    <property type="molecule type" value="Genomic_DNA"/>
</dbReference>
<evidence type="ECO:0000313" key="1">
    <source>
        <dbReference type="EMBL" id="CAC5390623.1"/>
    </source>
</evidence>
<protein>
    <submittedName>
        <fullName evidence="1">Uncharacterized protein</fullName>
    </submittedName>
</protein>
<keyword evidence="2" id="KW-1185">Reference proteome</keyword>
<accession>A0A6J8C325</accession>